<proteinExistence type="predicted"/>
<accession>A0AAE1GEI1</accession>
<gene>
    <name evidence="1" type="ORF">Pcinc_004986</name>
</gene>
<reference evidence="1" key="1">
    <citation type="submission" date="2023-10" db="EMBL/GenBank/DDBJ databases">
        <title>Genome assemblies of two species of porcelain crab, Petrolisthes cinctipes and Petrolisthes manimaculis (Anomura: Porcellanidae).</title>
        <authorList>
            <person name="Angst P."/>
        </authorList>
    </citation>
    <scope>NUCLEOTIDE SEQUENCE</scope>
    <source>
        <strain evidence="1">PB745_01</strain>
        <tissue evidence="1">Gill</tissue>
    </source>
</reference>
<protein>
    <submittedName>
        <fullName evidence="1">Uncharacterized protein</fullName>
    </submittedName>
</protein>
<keyword evidence="2" id="KW-1185">Reference proteome</keyword>
<dbReference type="AlphaFoldDB" id="A0AAE1GEI1"/>
<evidence type="ECO:0000313" key="2">
    <source>
        <dbReference type="Proteomes" id="UP001286313"/>
    </source>
</evidence>
<dbReference type="EMBL" id="JAWQEG010000366">
    <property type="protein sequence ID" value="KAK3891117.1"/>
    <property type="molecule type" value="Genomic_DNA"/>
</dbReference>
<sequence length="81" mass="9450">MSKHWHILDYVLTRARDKKDIRITRSMPGADDCWTDHRLLISRLNFKTQRPPRRTPDSIPDCGFDCDKLCNPQLAQNLGSL</sequence>
<name>A0AAE1GEI1_PETCI</name>
<dbReference type="Proteomes" id="UP001286313">
    <property type="component" value="Unassembled WGS sequence"/>
</dbReference>
<evidence type="ECO:0000313" key="1">
    <source>
        <dbReference type="EMBL" id="KAK3891117.1"/>
    </source>
</evidence>
<comment type="caution">
    <text evidence="1">The sequence shown here is derived from an EMBL/GenBank/DDBJ whole genome shotgun (WGS) entry which is preliminary data.</text>
</comment>
<organism evidence="1 2">
    <name type="scientific">Petrolisthes cinctipes</name>
    <name type="common">Flat porcelain crab</name>
    <dbReference type="NCBI Taxonomy" id="88211"/>
    <lineage>
        <taxon>Eukaryota</taxon>
        <taxon>Metazoa</taxon>
        <taxon>Ecdysozoa</taxon>
        <taxon>Arthropoda</taxon>
        <taxon>Crustacea</taxon>
        <taxon>Multicrustacea</taxon>
        <taxon>Malacostraca</taxon>
        <taxon>Eumalacostraca</taxon>
        <taxon>Eucarida</taxon>
        <taxon>Decapoda</taxon>
        <taxon>Pleocyemata</taxon>
        <taxon>Anomura</taxon>
        <taxon>Galatheoidea</taxon>
        <taxon>Porcellanidae</taxon>
        <taxon>Petrolisthes</taxon>
    </lineage>
</organism>